<feature type="signal peptide" evidence="9">
    <location>
        <begin position="1"/>
        <end position="21"/>
    </location>
</feature>
<proteinExistence type="predicted"/>
<keyword evidence="11" id="KW-1185">Reference proteome</keyword>
<sequence>MLWKLLAAFLVVVTVIHTADCIKCHNCTSHTSTKCAKIDSGDTSTLIECGKPGAFCRKTVQTLVDSGETRITRHCGFIKFEKYDGDYCMTSNTNFKKELSCQCFTEACNGSNGVKAISALVLIIFAVVIR</sequence>
<feature type="chain" id="PRO_5041272861" description="Protein sleepless" evidence="9">
    <location>
        <begin position="22"/>
        <end position="130"/>
    </location>
</feature>
<evidence type="ECO:0000256" key="9">
    <source>
        <dbReference type="SAM" id="SignalP"/>
    </source>
</evidence>
<reference evidence="10" key="1">
    <citation type="journal article" date="2023" name="G3 (Bethesda)">
        <title>Whole genome assemblies of Zophobas morio and Tenebrio molitor.</title>
        <authorList>
            <person name="Kaur S."/>
            <person name="Stinson S.A."/>
            <person name="diCenzo G.C."/>
        </authorList>
    </citation>
    <scope>NUCLEOTIDE SEQUENCE</scope>
    <source>
        <strain evidence="10">QUZm001</strain>
    </source>
</reference>
<comment type="subcellular location">
    <subcellularLocation>
        <location evidence="1">Membrane</location>
        <topology evidence="1">Lipid-anchor</topology>
        <topology evidence="1">GPI-anchor</topology>
    </subcellularLocation>
</comment>
<keyword evidence="7" id="KW-0325">Glycoprotein</keyword>
<dbReference type="InterPro" id="IPR050975">
    <property type="entry name" value="Sleep_regulator"/>
</dbReference>
<evidence type="ECO:0000313" key="11">
    <source>
        <dbReference type="Proteomes" id="UP001168821"/>
    </source>
</evidence>
<keyword evidence="4 9" id="KW-0732">Signal</keyword>
<dbReference type="EMBL" id="JALNTZ010000007">
    <property type="protein sequence ID" value="KAJ3647141.1"/>
    <property type="molecule type" value="Genomic_DNA"/>
</dbReference>
<evidence type="ECO:0008006" key="12">
    <source>
        <dbReference type="Google" id="ProtNLM"/>
    </source>
</evidence>
<dbReference type="InterPro" id="IPR031424">
    <property type="entry name" value="QVR-like"/>
</dbReference>
<comment type="caution">
    <text evidence="10">The sequence shown here is derived from an EMBL/GenBank/DDBJ whole genome shotgun (WGS) entry which is preliminary data.</text>
</comment>
<evidence type="ECO:0000256" key="3">
    <source>
        <dbReference type="ARBA" id="ARBA00022692"/>
    </source>
</evidence>
<evidence type="ECO:0000256" key="2">
    <source>
        <dbReference type="ARBA" id="ARBA00022622"/>
    </source>
</evidence>
<evidence type="ECO:0000256" key="8">
    <source>
        <dbReference type="ARBA" id="ARBA00023288"/>
    </source>
</evidence>
<evidence type="ECO:0000256" key="4">
    <source>
        <dbReference type="ARBA" id="ARBA00022729"/>
    </source>
</evidence>
<dbReference type="Pfam" id="PF17064">
    <property type="entry name" value="QVR"/>
    <property type="match status" value="1"/>
</dbReference>
<keyword evidence="6" id="KW-0472">Membrane</keyword>
<dbReference type="AlphaFoldDB" id="A0AA38I2X6"/>
<name>A0AA38I2X6_9CUCU</name>
<evidence type="ECO:0000256" key="7">
    <source>
        <dbReference type="ARBA" id="ARBA00023180"/>
    </source>
</evidence>
<protein>
    <recommendedName>
        <fullName evidence="12">Protein sleepless</fullName>
    </recommendedName>
</protein>
<keyword evidence="2" id="KW-0336">GPI-anchor</keyword>
<dbReference type="SUPFAM" id="SSF57302">
    <property type="entry name" value="Snake toxin-like"/>
    <property type="match status" value="1"/>
</dbReference>
<keyword evidence="3" id="KW-0812">Transmembrane</keyword>
<dbReference type="GO" id="GO:0098552">
    <property type="term" value="C:side of membrane"/>
    <property type="evidence" value="ECO:0007669"/>
    <property type="project" value="UniProtKB-KW"/>
</dbReference>
<dbReference type="PANTHER" id="PTHR33562:SF23">
    <property type="entry name" value="PROTEIN QUIVER"/>
    <property type="match status" value="1"/>
</dbReference>
<gene>
    <name evidence="10" type="ORF">Zmor_024675</name>
</gene>
<evidence type="ECO:0000256" key="1">
    <source>
        <dbReference type="ARBA" id="ARBA00004589"/>
    </source>
</evidence>
<evidence type="ECO:0000313" key="10">
    <source>
        <dbReference type="EMBL" id="KAJ3647141.1"/>
    </source>
</evidence>
<dbReference type="InterPro" id="IPR045860">
    <property type="entry name" value="Snake_toxin-like_sf"/>
</dbReference>
<organism evidence="10 11">
    <name type="scientific">Zophobas morio</name>
    <dbReference type="NCBI Taxonomy" id="2755281"/>
    <lineage>
        <taxon>Eukaryota</taxon>
        <taxon>Metazoa</taxon>
        <taxon>Ecdysozoa</taxon>
        <taxon>Arthropoda</taxon>
        <taxon>Hexapoda</taxon>
        <taxon>Insecta</taxon>
        <taxon>Pterygota</taxon>
        <taxon>Neoptera</taxon>
        <taxon>Endopterygota</taxon>
        <taxon>Coleoptera</taxon>
        <taxon>Polyphaga</taxon>
        <taxon>Cucujiformia</taxon>
        <taxon>Tenebrionidae</taxon>
        <taxon>Zophobas</taxon>
    </lineage>
</organism>
<keyword evidence="5" id="KW-1133">Transmembrane helix</keyword>
<evidence type="ECO:0000256" key="6">
    <source>
        <dbReference type="ARBA" id="ARBA00023136"/>
    </source>
</evidence>
<keyword evidence="8" id="KW-0449">Lipoprotein</keyword>
<accession>A0AA38I2X6</accession>
<dbReference type="Proteomes" id="UP001168821">
    <property type="component" value="Unassembled WGS sequence"/>
</dbReference>
<evidence type="ECO:0000256" key="5">
    <source>
        <dbReference type="ARBA" id="ARBA00022989"/>
    </source>
</evidence>
<dbReference type="GO" id="GO:0032222">
    <property type="term" value="P:regulation of synaptic transmission, cholinergic"/>
    <property type="evidence" value="ECO:0007669"/>
    <property type="project" value="InterPro"/>
</dbReference>
<dbReference type="PANTHER" id="PTHR33562">
    <property type="entry name" value="ATILLA, ISOFORM B-RELATED-RELATED"/>
    <property type="match status" value="1"/>
</dbReference>
<dbReference type="GO" id="GO:0030431">
    <property type="term" value="P:sleep"/>
    <property type="evidence" value="ECO:0007669"/>
    <property type="project" value="InterPro"/>
</dbReference>